<proteinExistence type="predicted"/>
<evidence type="ECO:0000256" key="2">
    <source>
        <dbReference type="PROSITE-ProRule" id="PRU00192"/>
    </source>
</evidence>
<protein>
    <recommendedName>
        <fullName evidence="3">SH3 domain-containing protein</fullName>
    </recommendedName>
</protein>
<dbReference type="EMBL" id="KI925455">
    <property type="protein sequence ID" value="ETW86208.1"/>
    <property type="molecule type" value="Genomic_DNA"/>
</dbReference>
<dbReference type="eggNOG" id="ENOG502QVI6">
    <property type="taxonomic scope" value="Eukaryota"/>
</dbReference>
<evidence type="ECO:0000313" key="5">
    <source>
        <dbReference type="Proteomes" id="UP000030671"/>
    </source>
</evidence>
<evidence type="ECO:0000313" key="4">
    <source>
        <dbReference type="EMBL" id="ETW86208.1"/>
    </source>
</evidence>
<organism evidence="4 5">
    <name type="scientific">Heterobasidion irregulare (strain TC 32-1)</name>
    <dbReference type="NCBI Taxonomy" id="747525"/>
    <lineage>
        <taxon>Eukaryota</taxon>
        <taxon>Fungi</taxon>
        <taxon>Dikarya</taxon>
        <taxon>Basidiomycota</taxon>
        <taxon>Agaricomycotina</taxon>
        <taxon>Agaricomycetes</taxon>
        <taxon>Russulales</taxon>
        <taxon>Bondarzewiaceae</taxon>
        <taxon>Heterobasidion</taxon>
        <taxon>Heterobasidion annosum species complex</taxon>
    </lineage>
</organism>
<dbReference type="Pfam" id="PF00018">
    <property type="entry name" value="SH3_1"/>
    <property type="match status" value="1"/>
</dbReference>
<keyword evidence="1 2" id="KW-0728">SH3 domain</keyword>
<feature type="domain" description="SH3" evidence="3">
    <location>
        <begin position="1"/>
        <end position="49"/>
    </location>
</feature>
<dbReference type="Proteomes" id="UP000030671">
    <property type="component" value="Unassembled WGS sequence"/>
</dbReference>
<dbReference type="RefSeq" id="XP_009542968.1">
    <property type="nucleotide sequence ID" value="XM_009544673.1"/>
</dbReference>
<reference evidence="4 5" key="1">
    <citation type="journal article" date="2012" name="New Phytol.">
        <title>Insight into trade-off between wood decay and parasitism from the genome of a fungal forest pathogen.</title>
        <authorList>
            <person name="Olson A."/>
            <person name="Aerts A."/>
            <person name="Asiegbu F."/>
            <person name="Belbahri L."/>
            <person name="Bouzid O."/>
            <person name="Broberg A."/>
            <person name="Canback B."/>
            <person name="Coutinho P.M."/>
            <person name="Cullen D."/>
            <person name="Dalman K."/>
            <person name="Deflorio G."/>
            <person name="van Diepen L.T."/>
            <person name="Dunand C."/>
            <person name="Duplessis S."/>
            <person name="Durling M."/>
            <person name="Gonthier P."/>
            <person name="Grimwood J."/>
            <person name="Fossdal C.G."/>
            <person name="Hansson D."/>
            <person name="Henrissat B."/>
            <person name="Hietala A."/>
            <person name="Himmelstrand K."/>
            <person name="Hoffmeister D."/>
            <person name="Hogberg N."/>
            <person name="James T.Y."/>
            <person name="Karlsson M."/>
            <person name="Kohler A."/>
            <person name="Kues U."/>
            <person name="Lee Y.H."/>
            <person name="Lin Y.C."/>
            <person name="Lind M."/>
            <person name="Lindquist E."/>
            <person name="Lombard V."/>
            <person name="Lucas S."/>
            <person name="Lunden K."/>
            <person name="Morin E."/>
            <person name="Murat C."/>
            <person name="Park J."/>
            <person name="Raffaello T."/>
            <person name="Rouze P."/>
            <person name="Salamov A."/>
            <person name="Schmutz J."/>
            <person name="Solheim H."/>
            <person name="Stahlberg J."/>
            <person name="Velez H."/>
            <person name="de Vries R.P."/>
            <person name="Wiebenga A."/>
            <person name="Woodward S."/>
            <person name="Yakovlev I."/>
            <person name="Garbelotto M."/>
            <person name="Martin F."/>
            <person name="Grigoriev I.V."/>
            <person name="Stenlid J."/>
        </authorList>
    </citation>
    <scope>NUCLEOTIDE SEQUENCE [LARGE SCALE GENOMIC DNA]</scope>
    <source>
        <strain evidence="4 5">TC 32-1</strain>
    </source>
</reference>
<evidence type="ECO:0000256" key="1">
    <source>
        <dbReference type="ARBA" id="ARBA00022443"/>
    </source>
</evidence>
<dbReference type="OrthoDB" id="5340910at2759"/>
<dbReference type="GeneID" id="20672639"/>
<dbReference type="AlphaFoldDB" id="W4KK18"/>
<gene>
    <name evidence="4" type="ORF">HETIRDRAFT_407905</name>
</gene>
<name>W4KK18_HETIT</name>
<dbReference type="SUPFAM" id="SSF50044">
    <property type="entry name" value="SH3-domain"/>
    <property type="match status" value="1"/>
</dbReference>
<dbReference type="Gene3D" id="2.30.30.40">
    <property type="entry name" value="SH3 Domains"/>
    <property type="match status" value="1"/>
</dbReference>
<dbReference type="InterPro" id="IPR001452">
    <property type="entry name" value="SH3_domain"/>
</dbReference>
<dbReference type="HOGENOM" id="CLU_2794246_0_0_1"/>
<dbReference type="InterPro" id="IPR036028">
    <property type="entry name" value="SH3-like_dom_sf"/>
</dbReference>
<sequence length="68" mass="8025">MEDELSIRTGETLRLLEQFEDEWCLVQRVGRADAEKGVIPRFCLKERPRVSPQRVTTSTFTFGQPWRK</sequence>
<dbReference type="InParanoid" id="W4KK18"/>
<evidence type="ECO:0000259" key="3">
    <source>
        <dbReference type="PROSITE" id="PS50002"/>
    </source>
</evidence>
<dbReference type="KEGG" id="hir:HETIRDRAFT_407905"/>
<dbReference type="PROSITE" id="PS50002">
    <property type="entry name" value="SH3"/>
    <property type="match status" value="1"/>
</dbReference>
<keyword evidence="5" id="KW-1185">Reference proteome</keyword>
<accession>W4KK18</accession>